<keyword evidence="10" id="KW-1185">Reference proteome</keyword>
<dbReference type="HOGENOM" id="CLU_011826_0_0_5"/>
<reference evidence="9 10" key="1">
    <citation type="journal article" date="2012" name="Stand. Genomic Sci.">
        <title>Complete genome sequence of Liberibacter crescens BT-1.</title>
        <authorList>
            <person name="Leonard M.T."/>
            <person name="Fagen J.R."/>
            <person name="Davis-Richardson A.G."/>
            <person name="Davis M.J."/>
            <person name="Triplett E.W."/>
        </authorList>
    </citation>
    <scope>NUCLEOTIDE SEQUENCE [LARGE SCALE GENOMIC DNA]</scope>
    <source>
        <strain evidence="9 10">BT-1</strain>
    </source>
</reference>
<keyword evidence="2" id="KW-1003">Cell membrane</keyword>
<dbReference type="PANTHER" id="PTHR30619">
    <property type="entry name" value="DNA INTERNALIZATION/COMPETENCE PROTEIN COMEC/REC2"/>
    <property type="match status" value="1"/>
</dbReference>
<dbReference type="InterPro" id="IPR052159">
    <property type="entry name" value="Competence_DNA_uptake"/>
</dbReference>
<evidence type="ECO:0000256" key="1">
    <source>
        <dbReference type="ARBA" id="ARBA00004651"/>
    </source>
</evidence>
<feature type="transmembrane region" description="Helical" evidence="7">
    <location>
        <begin position="315"/>
        <end position="333"/>
    </location>
</feature>
<dbReference type="Pfam" id="PF03772">
    <property type="entry name" value="Competence"/>
    <property type="match status" value="1"/>
</dbReference>
<feature type="transmembrane region" description="Helical" evidence="7">
    <location>
        <begin position="7"/>
        <end position="26"/>
    </location>
</feature>
<evidence type="ECO:0000259" key="8">
    <source>
        <dbReference type="Pfam" id="PF03772"/>
    </source>
</evidence>
<evidence type="ECO:0000256" key="7">
    <source>
        <dbReference type="SAM" id="Phobius"/>
    </source>
</evidence>
<dbReference type="PATRIC" id="fig|1215343.11.peg.1128"/>
<dbReference type="AlphaFoldDB" id="L0EWS1"/>
<evidence type="ECO:0000256" key="2">
    <source>
        <dbReference type="ARBA" id="ARBA00022475"/>
    </source>
</evidence>
<feature type="domain" description="ComEC/Rec2-related protein" evidence="8">
    <location>
        <begin position="291"/>
        <end position="576"/>
    </location>
</feature>
<sequence>MLKFKNLVPVIFTLLSFKLLLNQYFLKKFSISKPSFADKGFKNKIYKPLYLQLSNSIKTELEYGRPFIFIPVFLAFGATLWFLQEKNISLSLIVTGFILSTISTILSSRCSLAMFLFTGAITCTFMGAILAASETKRKPKIMLFKPITVELRGLIEKREAMGNEKWRYLVKILDVKGISLDSFPQRAIISTVIKHKPFMQGKIIQGLARLSPPSGPVLPRLFDFRFFSYFKSIGANGYFYGLPILSQYTDKDPKPSLISQLSMLLDRARTYIGEYIRHKIPGDSGAFAAALVTDERRAISLETNEALRKSGLSHIIAISGLNMAIAAGLSFLGIRKTLSLFPNFTERFAIKKIAAFGALFTVTIYFLISGFSVSAQRAYLMTVITLISILLDRISICLHNIALTALVILFITPSEVMGPSFQMSFAATIALVASYTKWENKAISHPLLKTFRYGIIITGIIDFFKKILLTSLISSLATSLFLIQHFHNIVVYGFLANLAAIPLLSFIVIPAAFATIFLIPLSLDHIPLQIMGWGLELIIAIAQSISRWGNVIYIGRIPSVLFISLLIGFLILTLLKTALCHIGTIIIVLSMSAFFFLHPTPKPDLLISDNGRLVAFVKEDTLFTNRTNPPRFIFSQWQTALAAKNHQKPQKINNKRIPSEWDQKSIKILLNSFPFRQFVCIDKLLCTGQHETGTIISVIEKIESINIACKTSDVIVTAINIDPALCNVRLLITPKILRKSGSLEIIIIKSPKKNEKPTFVIKNSTNDTERPWRYSTQPQFKD</sequence>
<dbReference type="Proteomes" id="UP000010799">
    <property type="component" value="Chromosome"/>
</dbReference>
<evidence type="ECO:0000256" key="4">
    <source>
        <dbReference type="ARBA" id="ARBA00022989"/>
    </source>
</evidence>
<feature type="region of interest" description="Disordered" evidence="6">
    <location>
        <begin position="758"/>
        <end position="782"/>
    </location>
</feature>
<feature type="transmembrane region" description="Helical" evidence="7">
    <location>
        <begin position="378"/>
        <end position="411"/>
    </location>
</feature>
<dbReference type="PANTHER" id="PTHR30619:SF1">
    <property type="entry name" value="RECOMBINATION PROTEIN 2"/>
    <property type="match status" value="1"/>
</dbReference>
<evidence type="ECO:0000313" key="10">
    <source>
        <dbReference type="Proteomes" id="UP000010799"/>
    </source>
</evidence>
<evidence type="ECO:0000256" key="5">
    <source>
        <dbReference type="ARBA" id="ARBA00023136"/>
    </source>
</evidence>
<dbReference type="RefSeq" id="WP_015273513.1">
    <property type="nucleotide sequence ID" value="NC_019907.1"/>
</dbReference>
<feature type="transmembrane region" description="Helical" evidence="7">
    <location>
        <begin position="526"/>
        <end position="545"/>
    </location>
</feature>
<feature type="transmembrane region" description="Helical" evidence="7">
    <location>
        <begin position="489"/>
        <end position="519"/>
    </location>
</feature>
<evidence type="ECO:0000256" key="3">
    <source>
        <dbReference type="ARBA" id="ARBA00022692"/>
    </source>
</evidence>
<keyword evidence="3 7" id="KW-0812">Transmembrane</keyword>
<accession>L0EWS1</accession>
<feature type="transmembrane region" description="Helical" evidence="7">
    <location>
        <begin position="63"/>
        <end position="83"/>
    </location>
</feature>
<dbReference type="InterPro" id="IPR004477">
    <property type="entry name" value="ComEC_N"/>
</dbReference>
<feature type="transmembrane region" description="Helical" evidence="7">
    <location>
        <begin position="90"/>
        <end position="106"/>
    </location>
</feature>
<dbReference type="STRING" id="1215343.B488_10960"/>
<gene>
    <name evidence="9" type="ordered locus">B488_10960</name>
</gene>
<dbReference type="KEGG" id="lcc:B488_10960"/>
<dbReference type="GO" id="GO:0005886">
    <property type="term" value="C:plasma membrane"/>
    <property type="evidence" value="ECO:0007669"/>
    <property type="project" value="UniProtKB-SubCell"/>
</dbReference>
<feature type="transmembrane region" description="Helical" evidence="7">
    <location>
        <begin position="551"/>
        <end position="572"/>
    </location>
</feature>
<proteinExistence type="predicted"/>
<feature type="transmembrane region" description="Helical" evidence="7">
    <location>
        <begin position="112"/>
        <end position="132"/>
    </location>
</feature>
<feature type="transmembrane region" description="Helical" evidence="7">
    <location>
        <begin position="579"/>
        <end position="597"/>
    </location>
</feature>
<dbReference type="EMBL" id="CP003789">
    <property type="protein sequence ID" value="AGA65088.1"/>
    <property type="molecule type" value="Genomic_DNA"/>
</dbReference>
<organism evidence="9 10">
    <name type="scientific">Liberibacter crescens (strain BT-1)</name>
    <dbReference type="NCBI Taxonomy" id="1215343"/>
    <lineage>
        <taxon>Bacteria</taxon>
        <taxon>Pseudomonadati</taxon>
        <taxon>Pseudomonadota</taxon>
        <taxon>Alphaproteobacteria</taxon>
        <taxon>Hyphomicrobiales</taxon>
        <taxon>Rhizobiaceae</taxon>
        <taxon>Liberibacter</taxon>
    </lineage>
</organism>
<keyword evidence="4 7" id="KW-1133">Transmembrane helix</keyword>
<dbReference type="eggNOG" id="COG0658">
    <property type="taxonomic scope" value="Bacteria"/>
</dbReference>
<name>L0EWS1_LIBCB</name>
<evidence type="ECO:0000256" key="6">
    <source>
        <dbReference type="SAM" id="MobiDB-lite"/>
    </source>
</evidence>
<protein>
    <submittedName>
        <fullName evidence="9">DNA internalization-related competence protein ComEC/Rec2</fullName>
    </submittedName>
</protein>
<comment type="subcellular location">
    <subcellularLocation>
        <location evidence="1">Cell membrane</location>
        <topology evidence="1">Multi-pass membrane protein</topology>
    </subcellularLocation>
</comment>
<dbReference type="NCBIfam" id="TIGR00360">
    <property type="entry name" value="ComEC_N-term"/>
    <property type="match status" value="1"/>
</dbReference>
<feature type="transmembrane region" description="Helical" evidence="7">
    <location>
        <begin position="353"/>
        <end position="371"/>
    </location>
</feature>
<keyword evidence="5 7" id="KW-0472">Membrane</keyword>
<feature type="transmembrane region" description="Helical" evidence="7">
    <location>
        <begin position="455"/>
        <end position="483"/>
    </location>
</feature>
<evidence type="ECO:0000313" key="9">
    <source>
        <dbReference type="EMBL" id="AGA65088.1"/>
    </source>
</evidence>